<evidence type="ECO:0000256" key="1">
    <source>
        <dbReference type="ARBA" id="ARBA00023015"/>
    </source>
</evidence>
<dbReference type="Pfam" id="PF00440">
    <property type="entry name" value="TetR_N"/>
    <property type="match status" value="1"/>
</dbReference>
<dbReference type="InterPro" id="IPR009057">
    <property type="entry name" value="Homeodomain-like_sf"/>
</dbReference>
<dbReference type="PANTHER" id="PTHR30055">
    <property type="entry name" value="HTH-TYPE TRANSCRIPTIONAL REGULATOR RUTR"/>
    <property type="match status" value="1"/>
</dbReference>
<accession>A0A1A7RAP8</accession>
<feature type="DNA-binding region" description="H-T-H motif" evidence="4">
    <location>
        <begin position="34"/>
        <end position="53"/>
    </location>
</feature>
<keyword evidence="7" id="KW-1185">Reference proteome</keyword>
<evidence type="ECO:0000256" key="2">
    <source>
        <dbReference type="ARBA" id="ARBA00023125"/>
    </source>
</evidence>
<dbReference type="InterPro" id="IPR001647">
    <property type="entry name" value="HTH_TetR"/>
</dbReference>
<keyword evidence="2 4" id="KW-0238">DNA-binding</keyword>
<protein>
    <recommendedName>
        <fullName evidence="5">HTH tetR-type domain-containing protein</fullName>
    </recommendedName>
</protein>
<comment type="caution">
    <text evidence="6">The sequence shown here is derived from an EMBL/GenBank/DDBJ whole genome shotgun (WGS) entry which is preliminary data.</text>
</comment>
<dbReference type="OrthoDB" id="5816932at2"/>
<dbReference type="PROSITE" id="PS50977">
    <property type="entry name" value="HTH_TETR_2"/>
    <property type="match status" value="1"/>
</dbReference>
<dbReference type="SUPFAM" id="SSF46689">
    <property type="entry name" value="Homeodomain-like"/>
    <property type="match status" value="1"/>
</dbReference>
<keyword evidence="1" id="KW-0805">Transcription regulation</keyword>
<dbReference type="Proteomes" id="UP000185753">
    <property type="component" value="Unassembled WGS sequence"/>
</dbReference>
<evidence type="ECO:0000313" key="6">
    <source>
        <dbReference type="EMBL" id="OBX27787.1"/>
    </source>
</evidence>
<evidence type="ECO:0000259" key="5">
    <source>
        <dbReference type="PROSITE" id="PS50977"/>
    </source>
</evidence>
<dbReference type="InterPro" id="IPR050109">
    <property type="entry name" value="HTH-type_TetR-like_transc_reg"/>
</dbReference>
<dbReference type="Gene3D" id="1.10.357.10">
    <property type="entry name" value="Tetracycline Repressor, domain 2"/>
    <property type="match status" value="1"/>
</dbReference>
<organism evidence="6 7">
    <name type="scientific">Acinetobacter gandensis</name>
    <dbReference type="NCBI Taxonomy" id="1443941"/>
    <lineage>
        <taxon>Bacteria</taxon>
        <taxon>Pseudomonadati</taxon>
        <taxon>Pseudomonadota</taxon>
        <taxon>Gammaproteobacteria</taxon>
        <taxon>Moraxellales</taxon>
        <taxon>Moraxellaceae</taxon>
        <taxon>Acinetobacter</taxon>
    </lineage>
</organism>
<reference evidence="7" key="1">
    <citation type="submission" date="2016-06" db="EMBL/GenBank/DDBJ databases">
        <authorList>
            <person name="Radolfova-Krizova L."/>
            <person name="Nemec A."/>
        </authorList>
    </citation>
    <scope>NUCLEOTIDE SEQUENCE [LARGE SCALE GENOMIC DNA]</scope>
    <source>
        <strain evidence="7">ANC 4275</strain>
    </source>
</reference>
<dbReference type="AlphaFoldDB" id="A0A1A7RAP8"/>
<name>A0A1A7RAP8_9GAMM</name>
<sequence>MARNKRVQDREEKQEEIIHAARDLFLNEGYDATSINRIAHEAQVAPNTIYWYFKNKDELLVSILNAELTKHLNAYILQSTQDPTERLIWVVEQLQLANRLVSTVHARIKFSTELREWHEKFHLLVEGLLRLELQTLEIAHDLIETRVKIAVFTIEGLLSHQLSEPEKREICKALLAKY</sequence>
<dbReference type="RefSeq" id="WP_067766742.1">
    <property type="nucleotide sequence ID" value="NZ_JBOINS010000157.1"/>
</dbReference>
<dbReference type="GO" id="GO:0003700">
    <property type="term" value="F:DNA-binding transcription factor activity"/>
    <property type="evidence" value="ECO:0007669"/>
    <property type="project" value="TreeGrafter"/>
</dbReference>
<evidence type="ECO:0000256" key="4">
    <source>
        <dbReference type="PROSITE-ProRule" id="PRU00335"/>
    </source>
</evidence>
<evidence type="ECO:0000313" key="7">
    <source>
        <dbReference type="Proteomes" id="UP000185753"/>
    </source>
</evidence>
<dbReference type="GO" id="GO:0000976">
    <property type="term" value="F:transcription cis-regulatory region binding"/>
    <property type="evidence" value="ECO:0007669"/>
    <property type="project" value="TreeGrafter"/>
</dbReference>
<dbReference type="PANTHER" id="PTHR30055:SF234">
    <property type="entry name" value="HTH-TYPE TRANSCRIPTIONAL REGULATOR BETI"/>
    <property type="match status" value="1"/>
</dbReference>
<dbReference type="EMBL" id="LZDS01000028">
    <property type="protein sequence ID" value="OBX27787.1"/>
    <property type="molecule type" value="Genomic_DNA"/>
</dbReference>
<feature type="domain" description="HTH tetR-type" evidence="5">
    <location>
        <begin position="11"/>
        <end position="71"/>
    </location>
</feature>
<dbReference type="PRINTS" id="PR00455">
    <property type="entry name" value="HTHTETR"/>
</dbReference>
<evidence type="ECO:0000256" key="3">
    <source>
        <dbReference type="ARBA" id="ARBA00023163"/>
    </source>
</evidence>
<gene>
    <name evidence="6" type="ORF">A9J31_08900</name>
</gene>
<keyword evidence="3" id="KW-0804">Transcription</keyword>
<proteinExistence type="predicted"/>